<name>A0A2D2W2J6_9CAUD</name>
<gene>
    <name evidence="1" type="ORF">DLP05_121</name>
</gene>
<organism evidence="1 2">
    <name type="scientific">Stenotrophomonas phage vB_SmaS_DLP_5</name>
    <dbReference type="NCBI Taxonomy" id="2044561"/>
    <lineage>
        <taxon>Viruses</taxon>
        <taxon>Duplodnaviria</taxon>
        <taxon>Heunggongvirae</taxon>
        <taxon>Uroviricota</taxon>
        <taxon>Caudoviricetes</taxon>
        <taxon>Delepquintavirus</taxon>
        <taxon>Delepquintavirus DLP5</taxon>
    </lineage>
</organism>
<reference evidence="2" key="1">
    <citation type="submission" date="2017-10" db="EMBL/GenBank/DDBJ databases">
        <authorList>
            <person name="Peters D.L."/>
        </authorList>
    </citation>
    <scope>NUCLEOTIDE SEQUENCE [LARGE SCALE GENOMIC DNA]</scope>
</reference>
<proteinExistence type="predicted"/>
<evidence type="ECO:0008006" key="3">
    <source>
        <dbReference type="Google" id="ProtNLM"/>
    </source>
</evidence>
<evidence type="ECO:0000313" key="2">
    <source>
        <dbReference type="Proteomes" id="UP000241675"/>
    </source>
</evidence>
<keyword evidence="2" id="KW-1185">Reference proteome</keyword>
<dbReference type="Proteomes" id="UP000241675">
    <property type="component" value="Segment"/>
</dbReference>
<evidence type="ECO:0000313" key="1">
    <source>
        <dbReference type="EMBL" id="ATS92364.1"/>
    </source>
</evidence>
<reference evidence="1 2" key="2">
    <citation type="submission" date="2017-11" db="EMBL/GenBank/DDBJ databases">
        <title>Lysogenic conversion of Stenotrophomonas maltophilia by temperate phage DLP4.</title>
        <authorList>
            <person name="Dennis J."/>
            <person name="Stothard P."/>
        </authorList>
    </citation>
    <scope>NUCLEOTIDE SEQUENCE [LARGE SCALE GENOMIC DNA]</scope>
</reference>
<dbReference type="EMBL" id="MG189906">
    <property type="protein sequence ID" value="ATS92364.1"/>
    <property type="molecule type" value="Genomic_DNA"/>
</dbReference>
<protein>
    <recommendedName>
        <fullName evidence="3">YkuD domain-containing protein</fullName>
    </recommendedName>
</protein>
<accession>A0A2D2W2J6</accession>
<sequence length="116" mass="12821">MSDVTVILAKALICFAGQCHPALVGDSTPTGAFVLQERQVLASGYGGDVLQFDEDDTFVWAIHRVWTGNPKEARIQRLQGADPKRRWITNGCINVMPEVYEQLKDCCSTGKLIIEP</sequence>